<dbReference type="AlphaFoldDB" id="A0ABD5EZP9"/>
<evidence type="ECO:0000313" key="2">
    <source>
        <dbReference type="Proteomes" id="UP001183535"/>
    </source>
</evidence>
<name>A0ABD5EZP9_9ACTN</name>
<accession>A0ABD5EZP9</accession>
<keyword evidence="2" id="KW-1185">Reference proteome</keyword>
<dbReference type="EMBL" id="JAVRES010000038">
    <property type="protein sequence ID" value="MDT0440140.1"/>
    <property type="molecule type" value="Genomic_DNA"/>
</dbReference>
<gene>
    <name evidence="1" type="ORF">RM877_36330</name>
</gene>
<protein>
    <submittedName>
        <fullName evidence="1">Uncharacterized protein</fullName>
    </submittedName>
</protein>
<reference evidence="2" key="1">
    <citation type="submission" date="2023-07" db="EMBL/GenBank/DDBJ databases">
        <title>30 novel species of actinomycetes from the DSMZ collection.</title>
        <authorList>
            <person name="Nouioui I."/>
        </authorList>
    </citation>
    <scope>NUCLEOTIDE SEQUENCE [LARGE SCALE GENOMIC DNA]</scope>
    <source>
        <strain evidence="2">DSM 41981</strain>
    </source>
</reference>
<organism evidence="1 2">
    <name type="scientific">Streptomyces doudnae</name>
    <dbReference type="NCBI Taxonomy" id="3075536"/>
    <lineage>
        <taxon>Bacteria</taxon>
        <taxon>Bacillati</taxon>
        <taxon>Actinomycetota</taxon>
        <taxon>Actinomycetes</taxon>
        <taxon>Kitasatosporales</taxon>
        <taxon>Streptomycetaceae</taxon>
        <taxon>Streptomyces</taxon>
    </lineage>
</organism>
<comment type="caution">
    <text evidence="1">The sequence shown here is derived from an EMBL/GenBank/DDBJ whole genome shotgun (WGS) entry which is preliminary data.</text>
</comment>
<evidence type="ECO:0000313" key="1">
    <source>
        <dbReference type="EMBL" id="MDT0440140.1"/>
    </source>
</evidence>
<dbReference type="Proteomes" id="UP001183535">
    <property type="component" value="Unassembled WGS sequence"/>
</dbReference>
<sequence length="230" mass="24863">MPPRPEVGRGASTATLPAPFDRTLFERLFTVLQASAHRDELPTVPELVRREVGRSCAPLGLRDETLRVAVVLGGRLAVGLDPLGAGTAARGGRVEAGQHATPLRETEMETGAASGGGTAAHRAVNSRWRREASVLRARRMTVSPRPDPDGGVLEALARDLRTPWTAYMRRLWVRLHGRDVRDAPLTDTASAWAVLDGVARSVMMDHRARVRTALRSLAAPPSPVAERRSA</sequence>
<proteinExistence type="predicted"/>